<keyword evidence="6 7" id="KW-0472">Membrane</keyword>
<dbReference type="RefSeq" id="WP_097645459.1">
    <property type="nucleotide sequence ID" value="NZ_NQWI01000118.1"/>
</dbReference>
<evidence type="ECO:0000256" key="2">
    <source>
        <dbReference type="ARBA" id="ARBA00022448"/>
    </source>
</evidence>
<evidence type="ECO:0000256" key="7">
    <source>
        <dbReference type="RuleBase" id="RU363032"/>
    </source>
</evidence>
<dbReference type="PANTHER" id="PTHR30465:SF0">
    <property type="entry name" value="OLIGOPEPTIDE TRANSPORT SYSTEM PERMEASE PROTEIN APPB"/>
    <property type="match status" value="1"/>
</dbReference>
<evidence type="ECO:0000256" key="5">
    <source>
        <dbReference type="ARBA" id="ARBA00022989"/>
    </source>
</evidence>
<dbReference type="PROSITE" id="PS50928">
    <property type="entry name" value="ABC_TM1"/>
    <property type="match status" value="1"/>
</dbReference>
<accession>A0A2A6RFM0</accession>
<evidence type="ECO:0000256" key="4">
    <source>
        <dbReference type="ARBA" id="ARBA00022692"/>
    </source>
</evidence>
<dbReference type="Gene3D" id="1.10.3720.10">
    <property type="entry name" value="MetI-like"/>
    <property type="match status" value="1"/>
</dbReference>
<dbReference type="GO" id="GO:0005886">
    <property type="term" value="C:plasma membrane"/>
    <property type="evidence" value="ECO:0007669"/>
    <property type="project" value="UniProtKB-SubCell"/>
</dbReference>
<keyword evidence="4 7" id="KW-0812">Transmembrane</keyword>
<dbReference type="SUPFAM" id="SSF161098">
    <property type="entry name" value="MetI-like"/>
    <property type="match status" value="1"/>
</dbReference>
<feature type="transmembrane region" description="Helical" evidence="7">
    <location>
        <begin position="265"/>
        <end position="284"/>
    </location>
</feature>
<feature type="domain" description="ABC transmembrane type-1" evidence="8">
    <location>
        <begin position="162"/>
        <end position="388"/>
    </location>
</feature>
<comment type="subcellular location">
    <subcellularLocation>
        <location evidence="1 7">Cell membrane</location>
        <topology evidence="1 7">Multi-pass membrane protein</topology>
    </subcellularLocation>
</comment>
<feature type="transmembrane region" description="Helical" evidence="7">
    <location>
        <begin position="365"/>
        <end position="391"/>
    </location>
</feature>
<comment type="caution">
    <text evidence="9">The sequence shown here is derived from an EMBL/GenBank/DDBJ whole genome shotgun (WGS) entry which is preliminary data.</text>
</comment>
<dbReference type="Pfam" id="PF00528">
    <property type="entry name" value="BPD_transp_1"/>
    <property type="match status" value="1"/>
</dbReference>
<evidence type="ECO:0000256" key="3">
    <source>
        <dbReference type="ARBA" id="ARBA00022475"/>
    </source>
</evidence>
<evidence type="ECO:0000313" key="10">
    <source>
        <dbReference type="Proteomes" id="UP000220527"/>
    </source>
</evidence>
<feature type="transmembrane region" description="Helical" evidence="7">
    <location>
        <begin position="319"/>
        <end position="345"/>
    </location>
</feature>
<name>A0A2A6RFM0_9CHLR</name>
<protein>
    <submittedName>
        <fullName evidence="9">ABC transporter permease</fullName>
    </submittedName>
</protein>
<keyword evidence="5 7" id="KW-1133">Transmembrane helix</keyword>
<evidence type="ECO:0000256" key="1">
    <source>
        <dbReference type="ARBA" id="ARBA00004651"/>
    </source>
</evidence>
<dbReference type="Proteomes" id="UP000220527">
    <property type="component" value="Unassembled WGS sequence"/>
</dbReference>
<dbReference type="InterPro" id="IPR000515">
    <property type="entry name" value="MetI-like"/>
</dbReference>
<dbReference type="OrthoDB" id="9772184at2"/>
<sequence length="398" mass="44425">MTTFLIRRFVQMFFVTVVAAFLSFILLYLAPGGPIDELRGAQRQNDGMSRVDQTDVQRVRERFELDFYLPFRFSRWLIGWPSGPIFGAIGADWQVGCSIPGQVRLVYPDGRVEIIEEGCEVPLTLASIEDRRVSNGVFFGDFGLSQTILRDRPVMTLIMSRLPYTLSLMGTSILLSILIAVPIGIYSAVRQYSRFDYTMTTIAFIGSSLPSFVFGIFAILIFSILAQRAGLPYLPSGNASGARDWVMPYFGRIEAGSLVDRGLRFIMPVGVLTFINIAGWSRFIRASMLEVLQQDYVRTARAKGVKERMVIIKHALRNALIPFITLLAGVLAALFGGALITEAVFNWPGLGRLFIDALGRHDYNVVMALLFVNVVLLMIGILIADILYTIVDPRIRLS</sequence>
<feature type="transmembrane region" description="Helical" evidence="7">
    <location>
        <begin position="164"/>
        <end position="189"/>
    </location>
</feature>
<proteinExistence type="inferred from homology"/>
<dbReference type="EMBL" id="NQWI01000118">
    <property type="protein sequence ID" value="PDW01678.1"/>
    <property type="molecule type" value="Genomic_DNA"/>
</dbReference>
<keyword evidence="3" id="KW-1003">Cell membrane</keyword>
<evidence type="ECO:0000256" key="6">
    <source>
        <dbReference type="ARBA" id="ARBA00023136"/>
    </source>
</evidence>
<keyword evidence="10" id="KW-1185">Reference proteome</keyword>
<dbReference type="CDD" id="cd06261">
    <property type="entry name" value="TM_PBP2"/>
    <property type="match status" value="1"/>
</dbReference>
<reference evidence="10" key="1">
    <citation type="submission" date="2017-08" db="EMBL/GenBank/DDBJ databases">
        <authorList>
            <person name="Grouzdev D.S."/>
            <person name="Gaisin V.A."/>
            <person name="Rysina M.S."/>
            <person name="Gorlenko V.M."/>
        </authorList>
    </citation>
    <scope>NUCLEOTIDE SEQUENCE [LARGE SCALE GENOMIC DNA]</scope>
    <source>
        <strain evidence="10">Kir15-3F</strain>
    </source>
</reference>
<dbReference type="PANTHER" id="PTHR30465">
    <property type="entry name" value="INNER MEMBRANE ABC TRANSPORTER"/>
    <property type="match status" value="1"/>
</dbReference>
<dbReference type="GO" id="GO:0055085">
    <property type="term" value="P:transmembrane transport"/>
    <property type="evidence" value="ECO:0007669"/>
    <property type="project" value="InterPro"/>
</dbReference>
<gene>
    <name evidence="9" type="ORF">CJ255_17875</name>
</gene>
<feature type="transmembrane region" description="Helical" evidence="7">
    <location>
        <begin position="12"/>
        <end position="30"/>
    </location>
</feature>
<feature type="transmembrane region" description="Helical" evidence="7">
    <location>
        <begin position="201"/>
        <end position="226"/>
    </location>
</feature>
<keyword evidence="2 7" id="KW-0813">Transport</keyword>
<evidence type="ECO:0000259" key="8">
    <source>
        <dbReference type="PROSITE" id="PS50928"/>
    </source>
</evidence>
<dbReference type="InterPro" id="IPR035906">
    <property type="entry name" value="MetI-like_sf"/>
</dbReference>
<dbReference type="AlphaFoldDB" id="A0A2A6RFM0"/>
<organism evidence="9 10">
    <name type="scientific">Candidatus Viridilinea mediisalina</name>
    <dbReference type="NCBI Taxonomy" id="2024553"/>
    <lineage>
        <taxon>Bacteria</taxon>
        <taxon>Bacillati</taxon>
        <taxon>Chloroflexota</taxon>
        <taxon>Chloroflexia</taxon>
        <taxon>Chloroflexales</taxon>
        <taxon>Chloroflexineae</taxon>
        <taxon>Oscillochloridaceae</taxon>
        <taxon>Candidatus Viridilinea</taxon>
    </lineage>
</organism>
<comment type="similarity">
    <text evidence="7">Belongs to the binding-protein-dependent transport system permease family.</text>
</comment>
<evidence type="ECO:0000313" key="9">
    <source>
        <dbReference type="EMBL" id="PDW01678.1"/>
    </source>
</evidence>